<reference evidence="2 3" key="1">
    <citation type="submission" date="2016-10" db="EMBL/GenBank/DDBJ databases">
        <authorList>
            <person name="de Groot N.N."/>
        </authorList>
    </citation>
    <scope>NUCLEOTIDE SEQUENCE [LARGE SCALE GENOMIC DNA]</scope>
    <source>
        <strain evidence="2 3">CGMCC 1.7054</strain>
    </source>
</reference>
<dbReference type="InterPro" id="IPR027417">
    <property type="entry name" value="P-loop_NTPase"/>
</dbReference>
<evidence type="ECO:0000313" key="3">
    <source>
        <dbReference type="Proteomes" id="UP000198881"/>
    </source>
</evidence>
<dbReference type="Proteomes" id="UP000198881">
    <property type="component" value="Unassembled WGS sequence"/>
</dbReference>
<dbReference type="RefSeq" id="WP_091699510.1">
    <property type="nucleotide sequence ID" value="NZ_FPCG01000016.1"/>
</dbReference>
<keyword evidence="3" id="KW-1185">Reference proteome</keyword>
<dbReference type="Gene3D" id="3.40.50.300">
    <property type="entry name" value="P-loop containing nucleotide triphosphate hydrolases"/>
    <property type="match status" value="1"/>
</dbReference>
<dbReference type="InterPro" id="IPR025669">
    <property type="entry name" value="AAA_dom"/>
</dbReference>
<dbReference type="AlphaFoldDB" id="A0A1I7MSQ4"/>
<name>A0A1I7MSQ4_9MICC</name>
<dbReference type="EMBL" id="FPCG01000016">
    <property type="protein sequence ID" value="SFV24954.1"/>
    <property type="molecule type" value="Genomic_DNA"/>
</dbReference>
<organism evidence="2 3">
    <name type="scientific">Micrococcus terreus</name>
    <dbReference type="NCBI Taxonomy" id="574650"/>
    <lineage>
        <taxon>Bacteria</taxon>
        <taxon>Bacillati</taxon>
        <taxon>Actinomycetota</taxon>
        <taxon>Actinomycetes</taxon>
        <taxon>Micrococcales</taxon>
        <taxon>Micrococcaceae</taxon>
        <taxon>Micrococcus</taxon>
    </lineage>
</organism>
<proteinExistence type="predicted"/>
<dbReference type="PANTHER" id="PTHR13696">
    <property type="entry name" value="P-LOOP CONTAINING NUCLEOSIDE TRIPHOSPHATE HYDROLASE"/>
    <property type="match status" value="1"/>
</dbReference>
<gene>
    <name evidence="2" type="ORF">SAMN04487966_11612</name>
</gene>
<sequence length="221" mass="24329">MRIVSVVNEKGGVGKTTSVMALAALAAETERVLVVDLDPQGSAMDWGSAAENAGKELDFQIVTAKNPADLKEMRGLDFDLIVVDTPGNLQNADLLRKIAEYCDHVILPTEPTAMAVRPLVRTWQDVVEPTGTAYSVLLTRTDPRVPRDVEDTRELLTGLELNVLEPHVRSYKVHERASIDGTVVTGYEKNRMSEKAVGDYRAVLKVLRKQWSNEDTEGDAV</sequence>
<dbReference type="PIRSF" id="PIRSF009320">
    <property type="entry name" value="Nuc_binding_HP_1000"/>
    <property type="match status" value="1"/>
</dbReference>
<dbReference type="SUPFAM" id="SSF52540">
    <property type="entry name" value="P-loop containing nucleoside triphosphate hydrolases"/>
    <property type="match status" value="1"/>
</dbReference>
<dbReference type="Pfam" id="PF13614">
    <property type="entry name" value="AAA_31"/>
    <property type="match status" value="1"/>
</dbReference>
<evidence type="ECO:0000313" key="2">
    <source>
        <dbReference type="EMBL" id="SFV24954.1"/>
    </source>
</evidence>
<feature type="domain" description="AAA" evidence="1">
    <location>
        <begin position="1"/>
        <end position="45"/>
    </location>
</feature>
<dbReference type="STRING" id="574650.SAMN04487966_11612"/>
<dbReference type="PANTHER" id="PTHR13696:SF99">
    <property type="entry name" value="COBYRINIC ACID AC-DIAMIDE SYNTHASE"/>
    <property type="match status" value="1"/>
</dbReference>
<protein>
    <submittedName>
        <fullName evidence="2">Chromosome partitioning protein</fullName>
    </submittedName>
</protein>
<dbReference type="CDD" id="cd02042">
    <property type="entry name" value="ParAB_family"/>
    <property type="match status" value="1"/>
</dbReference>
<dbReference type="InterPro" id="IPR050678">
    <property type="entry name" value="DNA_Partitioning_ATPase"/>
</dbReference>
<evidence type="ECO:0000259" key="1">
    <source>
        <dbReference type="Pfam" id="PF13614"/>
    </source>
</evidence>
<accession>A0A1I7MSQ4</accession>
<dbReference type="OrthoDB" id="3173068at2"/>